<dbReference type="GeneID" id="70292918"/>
<dbReference type="PANTHER" id="PTHR47424:SF9">
    <property type="entry name" value="TAH-2"/>
    <property type="match status" value="1"/>
</dbReference>
<evidence type="ECO:0000313" key="6">
    <source>
        <dbReference type="Proteomes" id="UP000887229"/>
    </source>
</evidence>
<dbReference type="InterPro" id="IPR051127">
    <property type="entry name" value="Fungal_SecMet_Regulators"/>
</dbReference>
<dbReference type="EMBL" id="MU251246">
    <property type="protein sequence ID" value="KAG9257308.1"/>
    <property type="molecule type" value="Genomic_DNA"/>
</dbReference>
<protein>
    <recommendedName>
        <fullName evidence="7">Transcription factor domain-containing protein</fullName>
    </recommendedName>
</protein>
<dbReference type="GO" id="GO:0000981">
    <property type="term" value="F:DNA-binding transcription factor activity, RNA polymerase II-specific"/>
    <property type="evidence" value="ECO:0007669"/>
    <property type="project" value="TreeGrafter"/>
</dbReference>
<keyword evidence="6" id="KW-1185">Reference proteome</keyword>
<dbReference type="PANTHER" id="PTHR47424">
    <property type="entry name" value="REGULATORY PROTEIN GAL4"/>
    <property type="match status" value="1"/>
</dbReference>
<evidence type="ECO:0000256" key="4">
    <source>
        <dbReference type="SAM" id="MobiDB-lite"/>
    </source>
</evidence>
<sequence>MYGLSILHANILTEARAKVPVFSGLIDRLELAKMAGICASAQGWQSCPQEACLVYLTMAIGKALELTPIDPQACQRWRDMSTIIPNNPEVYYWTARCVLNQMDACAQPLSNNFRTVQIHGMVALYELLRCQWAEASEHLHIASRIGLALGFHDMDACGDPSVHVAMACNTWNTLQLIDVIVAACSGCPRVMPALFTQTPAIPPAGQELLIDSEASDIFQKAILALDRTLRNVYQGHSVPLTVGLGLLSDNARRAQQVPARLKAQRLFQQRPEPRIVPQDLMAALWLDLVENYGIMLASRPYMVHLIQNPADLLTSDQLAVEHMQRLSTSCLSACHKTIALLFAAWTQGRLPPRNHLFLHVLFCAAVLLVSNELLPDTPKEENVTRLPQATFILQAVAFMEGEVDGYAGDLLGKINMLRDAIQARPGGSATNAPVVPSNGNPELQPARLGARSSSANNRAGDAHGDSRGEMGPPSQPHGPEYPTPEPCTMAMAPGFGYLQGQQVGLSMAYSSGNMAYGDPDAAQAPTEAPVDSSVQFPQRPYGGAAHGSGYHGGFVG</sequence>
<evidence type="ECO:0000313" key="5">
    <source>
        <dbReference type="EMBL" id="KAG9257308.1"/>
    </source>
</evidence>
<gene>
    <name evidence="5" type="ORF">F5Z01DRAFT_634068</name>
</gene>
<dbReference type="AlphaFoldDB" id="A0A9P8CRZ7"/>
<keyword evidence="1" id="KW-0805">Transcription regulation</keyword>
<organism evidence="5 6">
    <name type="scientific">Emericellopsis atlantica</name>
    <dbReference type="NCBI Taxonomy" id="2614577"/>
    <lineage>
        <taxon>Eukaryota</taxon>
        <taxon>Fungi</taxon>
        <taxon>Dikarya</taxon>
        <taxon>Ascomycota</taxon>
        <taxon>Pezizomycotina</taxon>
        <taxon>Sordariomycetes</taxon>
        <taxon>Hypocreomycetidae</taxon>
        <taxon>Hypocreales</taxon>
        <taxon>Bionectriaceae</taxon>
        <taxon>Emericellopsis</taxon>
    </lineage>
</organism>
<name>A0A9P8CRZ7_9HYPO</name>
<dbReference type="GO" id="GO:0000435">
    <property type="term" value="P:positive regulation of transcription from RNA polymerase II promoter by galactose"/>
    <property type="evidence" value="ECO:0007669"/>
    <property type="project" value="TreeGrafter"/>
</dbReference>
<evidence type="ECO:0000256" key="2">
    <source>
        <dbReference type="ARBA" id="ARBA00023163"/>
    </source>
</evidence>
<comment type="caution">
    <text evidence="5">The sequence shown here is derived from an EMBL/GenBank/DDBJ whole genome shotgun (WGS) entry which is preliminary data.</text>
</comment>
<feature type="region of interest" description="Disordered" evidence="4">
    <location>
        <begin position="427"/>
        <end position="484"/>
    </location>
</feature>
<feature type="compositionally biased region" description="Pro residues" evidence="4">
    <location>
        <begin position="473"/>
        <end position="484"/>
    </location>
</feature>
<accession>A0A9P8CRZ7</accession>
<dbReference type="RefSeq" id="XP_046121232.1">
    <property type="nucleotide sequence ID" value="XM_046262015.1"/>
</dbReference>
<reference evidence="5" key="1">
    <citation type="journal article" date="2021" name="IMA Fungus">
        <title>Genomic characterization of three marine fungi, including Emericellopsis atlantica sp. nov. with signatures of a generalist lifestyle and marine biomass degradation.</title>
        <authorList>
            <person name="Hagestad O.C."/>
            <person name="Hou L."/>
            <person name="Andersen J.H."/>
            <person name="Hansen E.H."/>
            <person name="Altermark B."/>
            <person name="Li C."/>
            <person name="Kuhnert E."/>
            <person name="Cox R.J."/>
            <person name="Crous P.W."/>
            <person name="Spatafora J.W."/>
            <person name="Lail K."/>
            <person name="Amirebrahimi M."/>
            <person name="Lipzen A."/>
            <person name="Pangilinan J."/>
            <person name="Andreopoulos W."/>
            <person name="Hayes R.D."/>
            <person name="Ng V."/>
            <person name="Grigoriev I.V."/>
            <person name="Jackson S.A."/>
            <person name="Sutton T.D.S."/>
            <person name="Dobson A.D.W."/>
            <person name="Rama T."/>
        </authorList>
    </citation>
    <scope>NUCLEOTIDE SEQUENCE</scope>
    <source>
        <strain evidence="5">TS7</strain>
    </source>
</reference>
<keyword evidence="2" id="KW-0804">Transcription</keyword>
<dbReference type="GO" id="GO:0000978">
    <property type="term" value="F:RNA polymerase II cis-regulatory region sequence-specific DNA binding"/>
    <property type="evidence" value="ECO:0007669"/>
    <property type="project" value="TreeGrafter"/>
</dbReference>
<keyword evidence="3" id="KW-0539">Nucleus</keyword>
<dbReference type="Proteomes" id="UP000887229">
    <property type="component" value="Unassembled WGS sequence"/>
</dbReference>
<evidence type="ECO:0008006" key="7">
    <source>
        <dbReference type="Google" id="ProtNLM"/>
    </source>
</evidence>
<dbReference type="GO" id="GO:0005634">
    <property type="term" value="C:nucleus"/>
    <property type="evidence" value="ECO:0007669"/>
    <property type="project" value="TreeGrafter"/>
</dbReference>
<evidence type="ECO:0000256" key="3">
    <source>
        <dbReference type="ARBA" id="ARBA00023242"/>
    </source>
</evidence>
<evidence type="ECO:0000256" key="1">
    <source>
        <dbReference type="ARBA" id="ARBA00023015"/>
    </source>
</evidence>
<dbReference type="CDD" id="cd12148">
    <property type="entry name" value="fungal_TF_MHR"/>
    <property type="match status" value="1"/>
</dbReference>
<proteinExistence type="predicted"/>
<dbReference type="OrthoDB" id="10498724at2759"/>